<feature type="compositionally biased region" description="Basic residues" evidence="1">
    <location>
        <begin position="48"/>
        <end position="63"/>
    </location>
</feature>
<evidence type="ECO:0000313" key="2">
    <source>
        <dbReference type="EMBL" id="MPC85602.1"/>
    </source>
</evidence>
<dbReference type="AlphaFoldDB" id="A0A5B7IP60"/>
<comment type="caution">
    <text evidence="2">The sequence shown here is derived from an EMBL/GenBank/DDBJ whole genome shotgun (WGS) entry which is preliminary data.</text>
</comment>
<gene>
    <name evidence="2" type="ORF">E2C01_080383</name>
</gene>
<sequence length="63" mass="7242">MEIIPIGAPNSLGHMAPLGLMGERYISHRATKFDKDSNTSRFNQLRHPAPRRTRRRKKKNGTE</sequence>
<protein>
    <submittedName>
        <fullName evidence="2">Uncharacterized protein</fullName>
    </submittedName>
</protein>
<keyword evidence="3" id="KW-1185">Reference proteome</keyword>
<feature type="region of interest" description="Disordered" evidence="1">
    <location>
        <begin position="31"/>
        <end position="63"/>
    </location>
</feature>
<name>A0A5B7IP60_PORTR</name>
<organism evidence="2 3">
    <name type="scientific">Portunus trituberculatus</name>
    <name type="common">Swimming crab</name>
    <name type="synonym">Neptunus trituberculatus</name>
    <dbReference type="NCBI Taxonomy" id="210409"/>
    <lineage>
        <taxon>Eukaryota</taxon>
        <taxon>Metazoa</taxon>
        <taxon>Ecdysozoa</taxon>
        <taxon>Arthropoda</taxon>
        <taxon>Crustacea</taxon>
        <taxon>Multicrustacea</taxon>
        <taxon>Malacostraca</taxon>
        <taxon>Eumalacostraca</taxon>
        <taxon>Eucarida</taxon>
        <taxon>Decapoda</taxon>
        <taxon>Pleocyemata</taxon>
        <taxon>Brachyura</taxon>
        <taxon>Eubrachyura</taxon>
        <taxon>Portunoidea</taxon>
        <taxon>Portunidae</taxon>
        <taxon>Portuninae</taxon>
        <taxon>Portunus</taxon>
    </lineage>
</organism>
<proteinExistence type="predicted"/>
<evidence type="ECO:0000313" key="3">
    <source>
        <dbReference type="Proteomes" id="UP000324222"/>
    </source>
</evidence>
<evidence type="ECO:0000256" key="1">
    <source>
        <dbReference type="SAM" id="MobiDB-lite"/>
    </source>
</evidence>
<dbReference type="EMBL" id="VSRR010068935">
    <property type="protein sequence ID" value="MPC85602.1"/>
    <property type="molecule type" value="Genomic_DNA"/>
</dbReference>
<reference evidence="2 3" key="1">
    <citation type="submission" date="2019-05" db="EMBL/GenBank/DDBJ databases">
        <title>Another draft genome of Portunus trituberculatus and its Hox gene families provides insights of decapod evolution.</title>
        <authorList>
            <person name="Jeong J.-H."/>
            <person name="Song I."/>
            <person name="Kim S."/>
            <person name="Choi T."/>
            <person name="Kim D."/>
            <person name="Ryu S."/>
            <person name="Kim W."/>
        </authorList>
    </citation>
    <scope>NUCLEOTIDE SEQUENCE [LARGE SCALE GENOMIC DNA]</scope>
    <source>
        <tissue evidence="2">Muscle</tissue>
    </source>
</reference>
<dbReference type="Proteomes" id="UP000324222">
    <property type="component" value="Unassembled WGS sequence"/>
</dbReference>
<accession>A0A5B7IP60</accession>